<evidence type="ECO:0000313" key="1">
    <source>
        <dbReference type="EMBL" id="MFM9330558.1"/>
    </source>
</evidence>
<gene>
    <name evidence="1" type="ORF">ACI1P1_19850</name>
</gene>
<keyword evidence="1" id="KW-0808">Transferase</keyword>
<name>A0ACC7P0M7_9BACL</name>
<reference evidence="1" key="1">
    <citation type="submission" date="2024-12" db="EMBL/GenBank/DDBJ databases">
        <authorList>
            <person name="Wu N."/>
        </authorList>
    </citation>
    <scope>NUCLEOTIDE SEQUENCE</scope>
    <source>
        <strain evidence="1">P15</strain>
    </source>
</reference>
<dbReference type="Proteomes" id="UP001631969">
    <property type="component" value="Unassembled WGS sequence"/>
</dbReference>
<sequence length="301" mass="34017">MSLKLRGYRNGDFMAVRNMIVESFAESGNLGNWLIDRWNFCRMVSHTMNNTYDSWEQTVGIWEDADGVITGVVNSEGENRGEAFFQVRTPLTTSILEEMFAFAEHTLPLQDKDQRVLRLRIPAGDTLREAIAYERGYTKLGGEDTLSVLSFTNVARSVLPEGFYVKTGIEVTPEAKALAHAKAFGYYSAAEDRTWPLAFQRMKEAPDYRAELDLSVVDAYGEVVSFCTLWYDPVNRHGILEPVGTIPEARLKGLSRAVIWEGLHRLSGYGAEKVYVGSTMAFYKKLGFVPAFTSYVWEKRL</sequence>
<keyword evidence="1" id="KW-0012">Acyltransferase</keyword>
<evidence type="ECO:0000313" key="2">
    <source>
        <dbReference type="Proteomes" id="UP001631969"/>
    </source>
</evidence>
<accession>A0ACC7P0M7</accession>
<dbReference type="EC" id="2.3.-.-" evidence="1"/>
<keyword evidence="2" id="KW-1185">Reference proteome</keyword>
<dbReference type="EMBL" id="JBJURJ010000013">
    <property type="protein sequence ID" value="MFM9330558.1"/>
    <property type="molecule type" value="Genomic_DNA"/>
</dbReference>
<comment type="caution">
    <text evidence="1">The sequence shown here is derived from an EMBL/GenBank/DDBJ whole genome shotgun (WGS) entry which is preliminary data.</text>
</comment>
<proteinExistence type="predicted"/>
<protein>
    <submittedName>
        <fullName evidence="1">GNAT family N-acetyltransferase</fullName>
        <ecNumber evidence="1">2.3.-.-</ecNumber>
    </submittedName>
</protein>
<organism evidence="1 2">
    <name type="scientific">Paenibacillus mesotrionivorans</name>
    <dbReference type="NCBI Taxonomy" id="3160968"/>
    <lineage>
        <taxon>Bacteria</taxon>
        <taxon>Bacillati</taxon>
        <taxon>Bacillota</taxon>
        <taxon>Bacilli</taxon>
        <taxon>Bacillales</taxon>
        <taxon>Paenibacillaceae</taxon>
        <taxon>Paenibacillus</taxon>
    </lineage>
</organism>